<dbReference type="GO" id="GO:0005524">
    <property type="term" value="F:ATP binding"/>
    <property type="evidence" value="ECO:0007669"/>
    <property type="project" value="UniProtKB-KW"/>
</dbReference>
<feature type="domain" description="ABC transmembrane type-1" evidence="12">
    <location>
        <begin position="315"/>
        <end position="667"/>
    </location>
</feature>
<proteinExistence type="predicted"/>
<dbReference type="SUPFAM" id="SSF90123">
    <property type="entry name" value="ABC transporter transmembrane region"/>
    <property type="match status" value="2"/>
</dbReference>
<dbReference type="PROSITE" id="PS00211">
    <property type="entry name" value="ABC_TRANSPORTER_1"/>
    <property type="match status" value="1"/>
</dbReference>
<keyword evidence="2" id="KW-0813">Transport</keyword>
<accession>A0A165H752</accession>
<dbReference type="InterPro" id="IPR011527">
    <property type="entry name" value="ABC1_TM_dom"/>
</dbReference>
<dbReference type="PROSITE" id="PS50929">
    <property type="entry name" value="ABC_TM1F"/>
    <property type="match status" value="2"/>
</dbReference>
<evidence type="ECO:0000256" key="5">
    <source>
        <dbReference type="ARBA" id="ARBA00022741"/>
    </source>
</evidence>
<sequence length="1603" mass="176726">MEQYYLGVSWAKTQPFWALSSPQTYRAALDSTHPIWADTLLVPAYAAALSVAVLVLHIAAVATKRAFKRPSHAADPVSTSSLSWTARVGGTEIFVWKFLRFLGCLALLGSSIYLLVVSPHDHSTERHPDPSLLLHASLVGVYTYASALALVGLLVPVRKVKAISVHLGFVLFAVWSTYVYRDVWPLATYTLAPLDDINKFFVAYFTILTFVGVVAPLLVPTPYIPLDPLNPSPEPAPEQTASLWSFMMFSFLDPLVWAGYRSVHLAYDRLPALADYDASLHLKARAFKHLDPFLHGKGPRHAVWGFVGIFKREYVVLSIMISLRVITSFLAPIGLNRLLNYLETGGLNATVKPWLWISWLFWGPLISAIAMQWYIFVATRMLVHAESIVTELVFEHALRIRIKEEAHAGPKQITPAPSETTTIVEPEEDDTSSSPEGSETVQGSESGTSATNKKKRSASAATTASSAPAPEEKKEGGNLVGKINNLVTSDLSNISEARDFLFLVLYCPLQIVICLWFLYIVLGWSAFAGLATMIATFPLPGWIASKVQKISTERMKKTDARIQHVTETMGLLRMIKLFAWENKINDRLRAKREDELVWIRKGRIMNLLNMNLNYWVPLLTMMVTYTTYTLVLGNALSASVVFSSMAVFEMLRDQLHITFYTVPIIIQAKVSLDRLTDYLNNTELLDRFAVQKDSEGAQFNLPPADIAPDAIGFHDAAFRWANAPPTSGTTTPGSVISTSTSSGRRNFRLRVDGTLLFKRGALNLVVGPTGSGKTSLLLALFGELHFEPENPTSWYQLPREGGVAYAAQEAWVQNETIKQNILFGAPYDEERYKKVLYQCALERDLSLFDAGDETEVGEKGLTLSGGQKARITLARAIYSQAAIVLLDDVLSALDVHTSKWIVDKCFKGDLVHGRTIILVTHNVALVTDVAEFVVSLSIDGRVLSRGTITEALLKDKKLLAEVTKAQEEIEIEEQAIDEPKPDEVADPNKVHQPKKDGKLIVAEEIEEGHVSWAALSLYLYSLGGVVFWIVFLGGMFGAEITTIIQTYFLGYWGSQYDKVADPKDVPVPKYLLGYGALLLTGSIIYSIAYTTFVFGSLRASRSIHNRLIDSILGTTLRWLDVVPTSRVITRCTQDLRAVDGPVSSELSDLIELGVALLCKLCAVIFMSPIFVVPGMIAASVGWWCGQLYIASQLSVKREMSNARSPVLGHFGAAITGLTSIRAYGAEAAFKTESMKRIDKYTRAARSFYNLNRWICIRMDAIGGLFSSGLATYLVYGPHTLDAAKTGFSLVMAVAFSSMILWFVRVLNQFEVEANSLERILQYVSIEQEPKPTEEGKPPAYWPASGDLRVEHLDAKYSTDGPLVLNDINFELKSGERVGVVGRTGSGKSSLTLSLLRCIFTSGHVYYDGLATDKLNLEALRGNITIIPQQPELLSGSLRQNLDPFEEHDDATLNDALRAAGLFSLQEESEEGRITLETAISSGGGNLSLGQRQIIALARAITRRSKVLILDEATAAVDYATDTAIQESIRRELKDVTLITVAHRLRTIMDADKIMVLDAGRLVEFDSPKALLKKKGGLLRSLVDESADKDELIAMANGEGSSSS</sequence>
<dbReference type="InterPro" id="IPR003439">
    <property type="entry name" value="ABC_transporter-like_ATP-bd"/>
</dbReference>
<evidence type="ECO:0000256" key="4">
    <source>
        <dbReference type="ARBA" id="ARBA00022737"/>
    </source>
</evidence>
<feature type="domain" description="ABC transmembrane type-1" evidence="12">
    <location>
        <begin position="1029"/>
        <end position="1310"/>
    </location>
</feature>
<evidence type="ECO:0000256" key="7">
    <source>
        <dbReference type="ARBA" id="ARBA00022989"/>
    </source>
</evidence>
<feature type="transmembrane region" description="Helical" evidence="10">
    <location>
        <begin position="1169"/>
        <end position="1189"/>
    </location>
</feature>
<evidence type="ECO:0000256" key="6">
    <source>
        <dbReference type="ARBA" id="ARBA00022840"/>
    </source>
</evidence>
<evidence type="ECO:0000259" key="11">
    <source>
        <dbReference type="PROSITE" id="PS50893"/>
    </source>
</evidence>
<feature type="transmembrane region" description="Helical" evidence="10">
    <location>
        <begin position="314"/>
        <end position="335"/>
    </location>
</feature>
<dbReference type="FunFam" id="3.40.50.300:FF:000838">
    <property type="entry name" value="ABC multidrug transporter (Eurofung)"/>
    <property type="match status" value="1"/>
</dbReference>
<feature type="compositionally biased region" description="Low complexity" evidence="9">
    <location>
        <begin position="458"/>
        <end position="469"/>
    </location>
</feature>
<feature type="transmembrane region" description="Helical" evidence="10">
    <location>
        <begin position="526"/>
        <end position="545"/>
    </location>
</feature>
<gene>
    <name evidence="13" type="ORF">EXIGLDRAFT_648139</name>
</gene>
<dbReference type="SUPFAM" id="SSF52540">
    <property type="entry name" value="P-loop containing nucleoside triphosphate hydrolases"/>
    <property type="match status" value="2"/>
</dbReference>
<dbReference type="PANTHER" id="PTHR24223">
    <property type="entry name" value="ATP-BINDING CASSETTE SUB-FAMILY C"/>
    <property type="match status" value="1"/>
</dbReference>
<feature type="transmembrane region" description="Helical" evidence="10">
    <location>
        <begin position="1250"/>
        <end position="1275"/>
    </location>
</feature>
<dbReference type="CDD" id="cd03244">
    <property type="entry name" value="ABCC_MRP_domain2"/>
    <property type="match status" value="1"/>
</dbReference>
<dbReference type="GO" id="GO:0140359">
    <property type="term" value="F:ABC-type transporter activity"/>
    <property type="evidence" value="ECO:0007669"/>
    <property type="project" value="InterPro"/>
</dbReference>
<keyword evidence="5" id="KW-0547">Nucleotide-binding</keyword>
<feature type="domain" description="ABC transporter" evidence="11">
    <location>
        <begin position="735"/>
        <end position="964"/>
    </location>
</feature>
<evidence type="ECO:0000313" key="14">
    <source>
        <dbReference type="Proteomes" id="UP000077266"/>
    </source>
</evidence>
<feature type="transmembrane region" description="Helical" evidence="10">
    <location>
        <begin position="162"/>
        <end position="180"/>
    </location>
</feature>
<evidence type="ECO:0000259" key="12">
    <source>
        <dbReference type="PROSITE" id="PS50929"/>
    </source>
</evidence>
<organism evidence="13 14">
    <name type="scientific">Exidia glandulosa HHB12029</name>
    <dbReference type="NCBI Taxonomy" id="1314781"/>
    <lineage>
        <taxon>Eukaryota</taxon>
        <taxon>Fungi</taxon>
        <taxon>Dikarya</taxon>
        <taxon>Basidiomycota</taxon>
        <taxon>Agaricomycotina</taxon>
        <taxon>Agaricomycetes</taxon>
        <taxon>Auriculariales</taxon>
        <taxon>Exidiaceae</taxon>
        <taxon>Exidia</taxon>
    </lineage>
</organism>
<keyword evidence="6" id="KW-0067">ATP-binding</keyword>
<keyword evidence="3 10" id="KW-0812">Transmembrane</keyword>
<dbReference type="CDD" id="cd18604">
    <property type="entry name" value="ABC_6TM_VMR1_D2_like"/>
    <property type="match status" value="1"/>
</dbReference>
<dbReference type="CDD" id="cd18596">
    <property type="entry name" value="ABC_6TM_VMR1_D1_like"/>
    <property type="match status" value="1"/>
</dbReference>
<dbReference type="CDD" id="cd03250">
    <property type="entry name" value="ABCC_MRP_domain1"/>
    <property type="match status" value="1"/>
</dbReference>
<feature type="transmembrane region" description="Helical" evidence="10">
    <location>
        <begin position="607"/>
        <end position="625"/>
    </location>
</feature>
<reference evidence="13 14" key="1">
    <citation type="journal article" date="2016" name="Mol. Biol. Evol.">
        <title>Comparative Genomics of Early-Diverging Mushroom-Forming Fungi Provides Insights into the Origins of Lignocellulose Decay Capabilities.</title>
        <authorList>
            <person name="Nagy L.G."/>
            <person name="Riley R."/>
            <person name="Tritt A."/>
            <person name="Adam C."/>
            <person name="Daum C."/>
            <person name="Floudas D."/>
            <person name="Sun H."/>
            <person name="Yadav J.S."/>
            <person name="Pangilinan J."/>
            <person name="Larsson K.H."/>
            <person name="Matsuura K."/>
            <person name="Barry K."/>
            <person name="Labutti K."/>
            <person name="Kuo R."/>
            <person name="Ohm R.A."/>
            <person name="Bhattacharya S.S."/>
            <person name="Shirouzu T."/>
            <person name="Yoshinaga Y."/>
            <person name="Martin F.M."/>
            <person name="Grigoriev I.V."/>
            <person name="Hibbett D.S."/>
        </authorList>
    </citation>
    <scope>NUCLEOTIDE SEQUENCE [LARGE SCALE GENOMIC DNA]</scope>
    <source>
        <strain evidence="13 14">HHB12029</strain>
    </source>
</reference>
<feature type="transmembrane region" description="Helical" evidence="10">
    <location>
        <begin position="500"/>
        <end position="520"/>
    </location>
</feature>
<dbReference type="InParanoid" id="A0A165H752"/>
<dbReference type="FunCoup" id="A0A165H752">
    <property type="interactions" value="42"/>
</dbReference>
<feature type="transmembrane region" description="Helical" evidence="10">
    <location>
        <begin position="1072"/>
        <end position="1097"/>
    </location>
</feature>
<dbReference type="OrthoDB" id="6500128at2759"/>
<dbReference type="InterPro" id="IPR027417">
    <property type="entry name" value="P-loop_NTPase"/>
</dbReference>
<dbReference type="SMART" id="SM00382">
    <property type="entry name" value="AAA"/>
    <property type="match status" value="2"/>
</dbReference>
<feature type="domain" description="ABC transporter" evidence="11">
    <location>
        <begin position="1347"/>
        <end position="1583"/>
    </location>
</feature>
<keyword evidence="13" id="KW-0378">Hydrolase</keyword>
<evidence type="ECO:0000256" key="1">
    <source>
        <dbReference type="ARBA" id="ARBA00004141"/>
    </source>
</evidence>
<dbReference type="FunFam" id="1.20.1560.10:FF:000013">
    <property type="entry name" value="ABC transporter C family member 2"/>
    <property type="match status" value="1"/>
</dbReference>
<dbReference type="InterPro" id="IPR050173">
    <property type="entry name" value="ABC_transporter_C-like"/>
</dbReference>
<evidence type="ECO:0000256" key="8">
    <source>
        <dbReference type="ARBA" id="ARBA00023136"/>
    </source>
</evidence>
<dbReference type="Gene3D" id="1.20.1560.10">
    <property type="entry name" value="ABC transporter type 1, transmembrane domain"/>
    <property type="match status" value="2"/>
</dbReference>
<feature type="transmembrane region" description="Helical" evidence="10">
    <location>
        <begin position="200"/>
        <end position="219"/>
    </location>
</feature>
<dbReference type="Proteomes" id="UP000077266">
    <property type="component" value="Unassembled WGS sequence"/>
</dbReference>
<feature type="transmembrane region" description="Helical" evidence="10">
    <location>
        <begin position="40"/>
        <end position="62"/>
    </location>
</feature>
<dbReference type="GO" id="GO:0016020">
    <property type="term" value="C:membrane"/>
    <property type="evidence" value="ECO:0007669"/>
    <property type="project" value="UniProtKB-SubCell"/>
</dbReference>
<protein>
    <submittedName>
        <fullName evidence="13">p-loop containing nucleoside triphosphate hydrolase protein</fullName>
    </submittedName>
</protein>
<comment type="subcellular location">
    <subcellularLocation>
        <location evidence="1">Membrane</location>
        <topology evidence="1">Multi-pass membrane protein</topology>
    </subcellularLocation>
</comment>
<dbReference type="GO" id="GO:0016887">
    <property type="term" value="F:ATP hydrolysis activity"/>
    <property type="evidence" value="ECO:0007669"/>
    <property type="project" value="InterPro"/>
</dbReference>
<feature type="transmembrane region" description="Helical" evidence="10">
    <location>
        <begin position="1287"/>
        <end position="1306"/>
    </location>
</feature>
<keyword evidence="7 10" id="KW-1133">Transmembrane helix</keyword>
<dbReference type="Pfam" id="PF00005">
    <property type="entry name" value="ABC_tran"/>
    <property type="match status" value="2"/>
</dbReference>
<dbReference type="STRING" id="1314781.A0A165H752"/>
<dbReference type="EMBL" id="KV426025">
    <property type="protein sequence ID" value="KZV91547.1"/>
    <property type="molecule type" value="Genomic_DNA"/>
</dbReference>
<evidence type="ECO:0000256" key="3">
    <source>
        <dbReference type="ARBA" id="ARBA00022692"/>
    </source>
</evidence>
<feature type="region of interest" description="Disordered" evidence="9">
    <location>
        <begin position="408"/>
        <end position="476"/>
    </location>
</feature>
<feature type="transmembrane region" description="Helical" evidence="10">
    <location>
        <begin position="136"/>
        <end position="155"/>
    </location>
</feature>
<dbReference type="Pfam" id="PF00664">
    <property type="entry name" value="ABC_membrane"/>
    <property type="match status" value="2"/>
</dbReference>
<evidence type="ECO:0000256" key="9">
    <source>
        <dbReference type="SAM" id="MobiDB-lite"/>
    </source>
</evidence>
<keyword evidence="14" id="KW-1185">Reference proteome</keyword>
<dbReference type="PANTHER" id="PTHR24223:SF356">
    <property type="entry name" value="ATP-BINDING CASSETTE TRANSPORTER ABC4"/>
    <property type="match status" value="1"/>
</dbReference>
<evidence type="ECO:0000256" key="2">
    <source>
        <dbReference type="ARBA" id="ARBA00022448"/>
    </source>
</evidence>
<evidence type="ECO:0000256" key="10">
    <source>
        <dbReference type="SAM" id="Phobius"/>
    </source>
</evidence>
<dbReference type="InterPro" id="IPR003593">
    <property type="entry name" value="AAA+_ATPase"/>
</dbReference>
<feature type="transmembrane region" description="Helical" evidence="10">
    <location>
        <begin position="1025"/>
        <end position="1052"/>
    </location>
</feature>
<dbReference type="InterPro" id="IPR036640">
    <property type="entry name" value="ABC1_TM_sf"/>
</dbReference>
<feature type="transmembrane region" description="Helical" evidence="10">
    <location>
        <begin position="355"/>
        <end position="377"/>
    </location>
</feature>
<evidence type="ECO:0000313" key="13">
    <source>
        <dbReference type="EMBL" id="KZV91547.1"/>
    </source>
</evidence>
<dbReference type="PROSITE" id="PS50893">
    <property type="entry name" value="ABC_TRANSPORTER_2"/>
    <property type="match status" value="2"/>
</dbReference>
<name>A0A165H752_EXIGL</name>
<dbReference type="InterPro" id="IPR017871">
    <property type="entry name" value="ABC_transporter-like_CS"/>
</dbReference>
<keyword evidence="4" id="KW-0677">Repeat</keyword>
<keyword evidence="8 10" id="KW-0472">Membrane</keyword>
<feature type="transmembrane region" description="Helical" evidence="10">
    <location>
        <begin position="98"/>
        <end position="116"/>
    </location>
</feature>
<dbReference type="Gene3D" id="3.40.50.300">
    <property type="entry name" value="P-loop containing nucleotide triphosphate hydrolases"/>
    <property type="match status" value="2"/>
</dbReference>